<dbReference type="PANTHER" id="PTHR22847">
    <property type="entry name" value="WD40 REPEAT PROTEIN"/>
    <property type="match status" value="1"/>
</dbReference>
<dbReference type="PROSITE" id="PS00678">
    <property type="entry name" value="WD_REPEATS_1"/>
    <property type="match status" value="1"/>
</dbReference>
<protein>
    <submittedName>
        <fullName evidence="5">Uncharacterized protein</fullName>
    </submittedName>
</protein>
<evidence type="ECO:0000256" key="1">
    <source>
        <dbReference type="ARBA" id="ARBA00022574"/>
    </source>
</evidence>
<feature type="region of interest" description="Disordered" evidence="4">
    <location>
        <begin position="1"/>
        <end position="130"/>
    </location>
</feature>
<dbReference type="SUPFAM" id="SSF50978">
    <property type="entry name" value="WD40 repeat-like"/>
    <property type="match status" value="1"/>
</dbReference>
<dbReference type="InterPro" id="IPR019775">
    <property type="entry name" value="WD40_repeat_CS"/>
</dbReference>
<evidence type="ECO:0000256" key="4">
    <source>
        <dbReference type="SAM" id="MobiDB-lite"/>
    </source>
</evidence>
<feature type="compositionally biased region" description="Low complexity" evidence="4">
    <location>
        <begin position="33"/>
        <end position="46"/>
    </location>
</feature>
<dbReference type="Proteomes" id="UP000041254">
    <property type="component" value="Unassembled WGS sequence"/>
</dbReference>
<dbReference type="Gene3D" id="2.130.10.10">
    <property type="entry name" value="YVTN repeat-like/Quinoprotein amine dehydrogenase"/>
    <property type="match status" value="2"/>
</dbReference>
<organism evidence="5 6">
    <name type="scientific">Vitrella brassicaformis (strain CCMP3155)</name>
    <dbReference type="NCBI Taxonomy" id="1169540"/>
    <lineage>
        <taxon>Eukaryota</taxon>
        <taxon>Sar</taxon>
        <taxon>Alveolata</taxon>
        <taxon>Colpodellida</taxon>
        <taxon>Vitrellaceae</taxon>
        <taxon>Vitrella</taxon>
    </lineage>
</organism>
<evidence type="ECO:0000256" key="3">
    <source>
        <dbReference type="PROSITE-ProRule" id="PRU00221"/>
    </source>
</evidence>
<dbReference type="AlphaFoldDB" id="A0A0G4F9W4"/>
<evidence type="ECO:0000313" key="5">
    <source>
        <dbReference type="EMBL" id="CEM09060.1"/>
    </source>
</evidence>
<dbReference type="PROSITE" id="PS50082">
    <property type="entry name" value="WD_REPEATS_2"/>
    <property type="match status" value="1"/>
</dbReference>
<dbReference type="OrthoDB" id="340259at2759"/>
<dbReference type="VEuPathDB" id="CryptoDB:Vbra_14756"/>
<proteinExistence type="predicted"/>
<feature type="compositionally biased region" description="Basic and acidic residues" evidence="4">
    <location>
        <begin position="193"/>
        <end position="204"/>
    </location>
</feature>
<dbReference type="Pfam" id="PF00400">
    <property type="entry name" value="WD40"/>
    <property type="match status" value="2"/>
</dbReference>
<feature type="compositionally biased region" description="Low complexity" evidence="4">
    <location>
        <begin position="114"/>
        <end position="123"/>
    </location>
</feature>
<dbReference type="EMBL" id="CDMY01000392">
    <property type="protein sequence ID" value="CEM09060.1"/>
    <property type="molecule type" value="Genomic_DNA"/>
</dbReference>
<dbReference type="InterPro" id="IPR036322">
    <property type="entry name" value="WD40_repeat_dom_sf"/>
</dbReference>
<sequence>MKKTQTSILGFLKPQPRTDEQHGNRHRQHHHQPASPSESAAAPSRPIAGARLRDLGNSNAGAAAARAEGEGDGGGAAQSKQQAKPTAKIAAGGAKRIKLRTEPGSHPQEPTSDAPAPAAAAAAAGGGESELQLVRRSARLMKHPVDYTAALGEDQDDGEMDESSADDDERAAVRSRRQRVRGAWGGGGVRRRQREEERRREQPGKMRNAWRPAVTAFAALRNREAFVGPAAARLRDTAVTWQSTLPGPHFVDKGAVVEEPGTDPCEPYCMSIRGRFIVAAGSGGRVVVIGVSSDLSTGGCVNVSTQGHDKWVGDVDLFHGRSMMGDMDELHSLSRPDSPALLVTSSAACDIRLWRWRDLITGGRHSDLGGAAHIFDCHEQGLYSHHVNPVDQSASSGGLIATGGRDKCLKLWAFTATGIQANPLHTIPDAHHGSVKAVRWSPFSGNLLASSGNDRLLRLWDVRSSGKTAAAVAIQPSGDNTSQTAFDPGHEYVVNHISWQPMSAYHPLPLLLSYGNDQIACVTDLRFPARSLLRLSEQRGRERSVQFPPSPCWAQHGLSVMCLGIQPARVYVYSSRTGHLTHKEDIEESRGRHIACSDALGAVCVNLGGPQRYQLLSAVRSGGLCK</sequence>
<keyword evidence="2" id="KW-0677">Repeat</keyword>
<dbReference type="SMART" id="SM00320">
    <property type="entry name" value="WD40"/>
    <property type="match status" value="4"/>
</dbReference>
<dbReference type="STRING" id="1169540.A0A0G4F9W4"/>
<feature type="compositionally biased region" description="Acidic residues" evidence="4">
    <location>
        <begin position="153"/>
        <end position="169"/>
    </location>
</feature>
<evidence type="ECO:0000313" key="6">
    <source>
        <dbReference type="Proteomes" id="UP000041254"/>
    </source>
</evidence>
<keyword evidence="6" id="KW-1185">Reference proteome</keyword>
<dbReference type="PROSITE" id="PS50294">
    <property type="entry name" value="WD_REPEATS_REGION"/>
    <property type="match status" value="1"/>
</dbReference>
<name>A0A0G4F9W4_VITBC</name>
<dbReference type="InParanoid" id="A0A0G4F9W4"/>
<dbReference type="InterPro" id="IPR001680">
    <property type="entry name" value="WD40_rpt"/>
</dbReference>
<keyword evidence="1 3" id="KW-0853">WD repeat</keyword>
<accession>A0A0G4F9W4</accession>
<dbReference type="InterPro" id="IPR015943">
    <property type="entry name" value="WD40/YVTN_repeat-like_dom_sf"/>
</dbReference>
<reference evidence="5 6" key="1">
    <citation type="submission" date="2014-11" db="EMBL/GenBank/DDBJ databases">
        <authorList>
            <person name="Zhu J."/>
            <person name="Qi W."/>
            <person name="Song R."/>
        </authorList>
    </citation>
    <scope>NUCLEOTIDE SEQUENCE [LARGE SCALE GENOMIC DNA]</scope>
</reference>
<gene>
    <name evidence="5" type="ORF">Vbra_14756</name>
</gene>
<evidence type="ECO:0000256" key="2">
    <source>
        <dbReference type="ARBA" id="ARBA00022737"/>
    </source>
</evidence>
<feature type="region of interest" description="Disordered" evidence="4">
    <location>
        <begin position="149"/>
        <end position="207"/>
    </location>
</feature>
<dbReference type="GO" id="GO:1990234">
    <property type="term" value="C:transferase complex"/>
    <property type="evidence" value="ECO:0007669"/>
    <property type="project" value="UniProtKB-ARBA"/>
</dbReference>
<dbReference type="PANTHER" id="PTHR22847:SF637">
    <property type="entry name" value="WD REPEAT DOMAIN 5B"/>
    <property type="match status" value="1"/>
</dbReference>
<feature type="repeat" description="WD" evidence="3">
    <location>
        <begin position="428"/>
        <end position="470"/>
    </location>
</feature>